<accession>A0A927CRB8</accession>
<dbReference type="InterPro" id="IPR027417">
    <property type="entry name" value="P-loop_NTPase"/>
</dbReference>
<dbReference type="InterPro" id="IPR041617">
    <property type="entry name" value="TPR_MalT"/>
</dbReference>
<dbReference type="InterPro" id="IPR036388">
    <property type="entry name" value="WH-like_DNA-bd_sf"/>
</dbReference>
<organism evidence="5 6">
    <name type="scientific">Paenibacillus arenilitoris</name>
    <dbReference type="NCBI Taxonomy" id="2772299"/>
    <lineage>
        <taxon>Bacteria</taxon>
        <taxon>Bacillati</taxon>
        <taxon>Bacillota</taxon>
        <taxon>Bacilli</taxon>
        <taxon>Bacillales</taxon>
        <taxon>Paenibacillaceae</taxon>
        <taxon>Paenibacillus</taxon>
    </lineage>
</organism>
<dbReference type="InterPro" id="IPR059106">
    <property type="entry name" value="WHD_MalT"/>
</dbReference>
<dbReference type="InterPro" id="IPR011990">
    <property type="entry name" value="TPR-like_helical_dom_sf"/>
</dbReference>
<dbReference type="InterPro" id="IPR016032">
    <property type="entry name" value="Sig_transdc_resp-reg_C-effctor"/>
</dbReference>
<evidence type="ECO:0000256" key="1">
    <source>
        <dbReference type="ARBA" id="ARBA00023015"/>
    </source>
</evidence>
<dbReference type="SMART" id="SM00421">
    <property type="entry name" value="HTH_LUXR"/>
    <property type="match status" value="1"/>
</dbReference>
<dbReference type="AlphaFoldDB" id="A0A927CRB8"/>
<dbReference type="Pfam" id="PF00196">
    <property type="entry name" value="GerE"/>
    <property type="match status" value="1"/>
</dbReference>
<dbReference type="RefSeq" id="WP_190866920.1">
    <property type="nucleotide sequence ID" value="NZ_JACXIY010000045.1"/>
</dbReference>
<dbReference type="Gene3D" id="1.25.40.10">
    <property type="entry name" value="Tetratricopeptide repeat domain"/>
    <property type="match status" value="1"/>
</dbReference>
<comment type="caution">
    <text evidence="5">The sequence shown here is derived from an EMBL/GenBank/DDBJ whole genome shotgun (WGS) entry which is preliminary data.</text>
</comment>
<keyword evidence="2" id="KW-0238">DNA-binding</keyword>
<dbReference type="Gene3D" id="1.10.10.10">
    <property type="entry name" value="Winged helix-like DNA-binding domain superfamily/Winged helix DNA-binding domain"/>
    <property type="match status" value="1"/>
</dbReference>
<proteinExistence type="predicted"/>
<dbReference type="PANTHER" id="PTHR44688">
    <property type="entry name" value="DNA-BINDING TRANSCRIPTIONAL ACTIVATOR DEVR_DOSR"/>
    <property type="match status" value="1"/>
</dbReference>
<keyword evidence="1" id="KW-0805">Transcription regulation</keyword>
<keyword evidence="3" id="KW-0804">Transcription</keyword>
<dbReference type="PROSITE" id="PS00622">
    <property type="entry name" value="HTH_LUXR_1"/>
    <property type="match status" value="1"/>
</dbReference>
<reference evidence="5" key="1">
    <citation type="submission" date="2020-09" db="EMBL/GenBank/DDBJ databases">
        <title>A novel bacterium of genus Paenibacillus, isolated from South China Sea.</title>
        <authorList>
            <person name="Huang H."/>
            <person name="Mo K."/>
            <person name="Hu Y."/>
        </authorList>
    </citation>
    <scope>NUCLEOTIDE SEQUENCE</scope>
    <source>
        <strain evidence="5">IB182493</strain>
    </source>
</reference>
<sequence>MRRSRLNEQLDNGALRRLTAVCAPAGFGKTTLLGEWARERGQAVAWLSLDERDNDIVRFWRYVTQSVIEACPRLADRCSQLLPMLKATAADTFIDALINELYRYPEPIVLAWDDYQFIRLPELHAHAAYFVDNLPEHAHLVIASRSELPLPTVKWAARDELTLLDVRQLQFTLGETADYYGKTTELSVTPSQIAALHKRSEGWVTALQLFSISLQGEPDYDRLIDSFSGGHRFVADYLFQEVFAGLPEQTARFLLHTSMLARLNARICDELLRNNDSEAMLEQLKARNLFLIALDEHNGWFRYHHLFADFLQNRMRRQDEEQWLAANRAASAIFAELGYVVEAIDHAIVSRDAAFAERLLERHAPALLTQGEFATLQRWLDSFPEERTGRLPETSLLHAFVLVVTGHSGRAEELLAGIEQYGRGLPPGERRQQIQSGLLFVKSNLLFTTGKFEQWLSFASGGLDQMLPRDSIYYNFNYNVTEPLVRRTDFGMNGTLTTDTESIARLFTSTLNAHNWNESLINLYVMQSLGEGYYEWNRLDHAAALLPVVDRASRANRTPGLFVPNRIAQSLIHMAQGKPYLAHDAIDEALHKATNERMSPHWKRALHACKIRLCLMEGNVQYAKKLLPLLSVTAKDRPVFSKYYEYVALIRLLGAQRKEIESLRLLSLLKAQAVRENHVVSIVELTIVEACLEEQLGRRTAALVLLEEALAMTEPFGYLRSYLDEGESLGQLLRKYGQLMQSDDAQARRRAVSGEYVTRLLALFPDKPDAAAKPPSAAEELNRTELQLLRLIRQGAANKDIAAKLSLTEGTVKVYLSRIYAKLNVSSRTQALMAAQQLRLLDES</sequence>
<dbReference type="PROSITE" id="PS50043">
    <property type="entry name" value="HTH_LUXR_2"/>
    <property type="match status" value="1"/>
</dbReference>
<evidence type="ECO:0000313" key="6">
    <source>
        <dbReference type="Proteomes" id="UP000632125"/>
    </source>
</evidence>
<keyword evidence="6" id="KW-1185">Reference proteome</keyword>
<dbReference type="SUPFAM" id="SSF52540">
    <property type="entry name" value="P-loop containing nucleoside triphosphate hydrolases"/>
    <property type="match status" value="1"/>
</dbReference>
<protein>
    <submittedName>
        <fullName evidence="5">LuxR family transcriptional regulator</fullName>
    </submittedName>
</protein>
<dbReference type="PRINTS" id="PR00038">
    <property type="entry name" value="HTHLUXR"/>
</dbReference>
<gene>
    <name evidence="5" type="ORF">IDH41_27505</name>
</gene>
<evidence type="ECO:0000259" key="4">
    <source>
        <dbReference type="PROSITE" id="PS50043"/>
    </source>
</evidence>
<dbReference type="CDD" id="cd06170">
    <property type="entry name" value="LuxR_C_like"/>
    <property type="match status" value="1"/>
</dbReference>
<dbReference type="GO" id="GO:0003677">
    <property type="term" value="F:DNA binding"/>
    <property type="evidence" value="ECO:0007669"/>
    <property type="project" value="UniProtKB-KW"/>
</dbReference>
<dbReference type="Pfam" id="PF25873">
    <property type="entry name" value="WHD_MalT"/>
    <property type="match status" value="1"/>
</dbReference>
<evidence type="ECO:0000256" key="3">
    <source>
        <dbReference type="ARBA" id="ARBA00023163"/>
    </source>
</evidence>
<feature type="domain" description="HTH luxR-type" evidence="4">
    <location>
        <begin position="774"/>
        <end position="839"/>
    </location>
</feature>
<dbReference type="SUPFAM" id="SSF48452">
    <property type="entry name" value="TPR-like"/>
    <property type="match status" value="1"/>
</dbReference>
<dbReference type="Pfam" id="PF17874">
    <property type="entry name" value="TPR_MalT"/>
    <property type="match status" value="1"/>
</dbReference>
<evidence type="ECO:0000256" key="2">
    <source>
        <dbReference type="ARBA" id="ARBA00023125"/>
    </source>
</evidence>
<evidence type="ECO:0000313" key="5">
    <source>
        <dbReference type="EMBL" id="MBD2872334.1"/>
    </source>
</evidence>
<dbReference type="SUPFAM" id="SSF46894">
    <property type="entry name" value="C-terminal effector domain of the bipartite response regulators"/>
    <property type="match status" value="1"/>
</dbReference>
<dbReference type="PANTHER" id="PTHR44688:SF16">
    <property type="entry name" value="DNA-BINDING TRANSCRIPTIONAL ACTIVATOR DEVR_DOSR"/>
    <property type="match status" value="1"/>
</dbReference>
<dbReference type="EMBL" id="JACXIY010000045">
    <property type="protein sequence ID" value="MBD2872334.1"/>
    <property type="molecule type" value="Genomic_DNA"/>
</dbReference>
<name>A0A927CRB8_9BACL</name>
<dbReference type="InterPro" id="IPR000792">
    <property type="entry name" value="Tscrpt_reg_LuxR_C"/>
</dbReference>
<dbReference type="Proteomes" id="UP000632125">
    <property type="component" value="Unassembled WGS sequence"/>
</dbReference>
<dbReference type="GO" id="GO:0006355">
    <property type="term" value="P:regulation of DNA-templated transcription"/>
    <property type="evidence" value="ECO:0007669"/>
    <property type="project" value="InterPro"/>
</dbReference>